<accession>A0AAV1Z8M5</accession>
<evidence type="ECO:0000313" key="2">
    <source>
        <dbReference type="Proteomes" id="UP001497382"/>
    </source>
</evidence>
<dbReference type="Proteomes" id="UP001497382">
    <property type="component" value="Unassembled WGS sequence"/>
</dbReference>
<proteinExistence type="predicted"/>
<protein>
    <submittedName>
        <fullName evidence="1">Uncharacterized protein</fullName>
    </submittedName>
</protein>
<keyword evidence="2" id="KW-1185">Reference proteome</keyword>
<gene>
    <name evidence="1" type="ORF">LARSCL_LOCUS3623</name>
</gene>
<dbReference type="AlphaFoldDB" id="A0AAV1Z8M5"/>
<comment type="caution">
    <text evidence="1">The sequence shown here is derived from an EMBL/GenBank/DDBJ whole genome shotgun (WGS) entry which is preliminary data.</text>
</comment>
<reference evidence="1 2" key="1">
    <citation type="submission" date="2024-04" db="EMBL/GenBank/DDBJ databases">
        <authorList>
            <person name="Rising A."/>
            <person name="Reimegard J."/>
            <person name="Sonavane S."/>
            <person name="Akerstrom W."/>
            <person name="Nylinder S."/>
            <person name="Hedman E."/>
            <person name="Kallberg Y."/>
        </authorList>
    </citation>
    <scope>NUCLEOTIDE SEQUENCE [LARGE SCALE GENOMIC DNA]</scope>
</reference>
<evidence type="ECO:0000313" key="1">
    <source>
        <dbReference type="EMBL" id="CAL1267362.1"/>
    </source>
</evidence>
<dbReference type="EMBL" id="CAXIEN010000028">
    <property type="protein sequence ID" value="CAL1267362.1"/>
    <property type="molecule type" value="Genomic_DNA"/>
</dbReference>
<name>A0AAV1Z8M5_9ARAC</name>
<sequence length="327" mass="38230">MLRENGEKIENSGYSVFSPKCCQEHKNATTKKCHLETSEWIFEDDPIVLQDRNFDPWNRSMPSTQQKIKCMEEIDQKLEYDTRQALIKEIKEIAADDSNEDISRDELDVVTSYSEPLSGKNEEETVNLKSLKESIKDVSPYLILLNRLDEEEGVRMPSIEDKLKLAEDRLRISTTKFCKACEELIDDKEGDSRVTEEYAFLSPERVHEAFRPKVFDPSLRPPQTLTVSEVCKKPIVGISETPEQKKENRRKEMKMKEILKQGFYLPRDTWFQQEKEIPRLSAEELDILHSTSTKAFMKFLEERKKSPPKVLQEIQKKLQSMEEFSKP</sequence>
<organism evidence="1 2">
    <name type="scientific">Larinioides sclopetarius</name>
    <dbReference type="NCBI Taxonomy" id="280406"/>
    <lineage>
        <taxon>Eukaryota</taxon>
        <taxon>Metazoa</taxon>
        <taxon>Ecdysozoa</taxon>
        <taxon>Arthropoda</taxon>
        <taxon>Chelicerata</taxon>
        <taxon>Arachnida</taxon>
        <taxon>Araneae</taxon>
        <taxon>Araneomorphae</taxon>
        <taxon>Entelegynae</taxon>
        <taxon>Araneoidea</taxon>
        <taxon>Araneidae</taxon>
        <taxon>Larinioides</taxon>
    </lineage>
</organism>